<keyword evidence="1" id="KW-0808">Transferase</keyword>
<dbReference type="Pfam" id="PF13581">
    <property type="entry name" value="HATPase_c_2"/>
    <property type="match status" value="1"/>
</dbReference>
<dbReference type="Gene3D" id="3.30.565.10">
    <property type="entry name" value="Histidine kinase-like ATPase, C-terminal domain"/>
    <property type="match status" value="1"/>
</dbReference>
<dbReference type="InterPro" id="IPR050267">
    <property type="entry name" value="Anti-sigma-factor_SerPK"/>
</dbReference>
<feature type="region of interest" description="Disordered" evidence="2">
    <location>
        <begin position="89"/>
        <end position="116"/>
    </location>
</feature>
<protein>
    <recommendedName>
        <fullName evidence="3">Histidine kinase/HSP90-like ATPase domain-containing protein</fullName>
    </recommendedName>
</protein>
<dbReference type="SUPFAM" id="SSF55874">
    <property type="entry name" value="ATPase domain of HSP90 chaperone/DNA topoisomerase II/histidine kinase"/>
    <property type="match status" value="1"/>
</dbReference>
<evidence type="ECO:0000313" key="5">
    <source>
        <dbReference type="Proteomes" id="UP000199546"/>
    </source>
</evidence>
<dbReference type="GO" id="GO:0004674">
    <property type="term" value="F:protein serine/threonine kinase activity"/>
    <property type="evidence" value="ECO:0007669"/>
    <property type="project" value="UniProtKB-KW"/>
</dbReference>
<keyword evidence="5" id="KW-1185">Reference proteome</keyword>
<dbReference type="AlphaFoldDB" id="A0A1I7CNA4"/>
<gene>
    <name evidence="4" type="ORF">SAMN05660657_04671</name>
</gene>
<keyword evidence="1" id="KW-0723">Serine/threonine-protein kinase</keyword>
<dbReference type="EMBL" id="FPBA01000024">
    <property type="protein sequence ID" value="SFU00874.1"/>
    <property type="molecule type" value="Genomic_DNA"/>
</dbReference>
<evidence type="ECO:0000256" key="1">
    <source>
        <dbReference type="ARBA" id="ARBA00022527"/>
    </source>
</evidence>
<name>A0A1I7CNA4_9ACTN</name>
<dbReference type="CDD" id="cd16936">
    <property type="entry name" value="HATPase_RsbW-like"/>
    <property type="match status" value="1"/>
</dbReference>
<dbReference type="STRING" id="1296565.SAMN05660657_04671"/>
<dbReference type="InterPro" id="IPR036890">
    <property type="entry name" value="HATPase_C_sf"/>
</dbReference>
<feature type="compositionally biased region" description="Basic and acidic residues" evidence="2">
    <location>
        <begin position="96"/>
        <end position="108"/>
    </location>
</feature>
<dbReference type="PANTHER" id="PTHR35526">
    <property type="entry name" value="ANTI-SIGMA-F FACTOR RSBW-RELATED"/>
    <property type="match status" value="1"/>
</dbReference>
<dbReference type="InterPro" id="IPR003594">
    <property type="entry name" value="HATPase_dom"/>
</dbReference>
<evidence type="ECO:0000259" key="3">
    <source>
        <dbReference type="Pfam" id="PF13581"/>
    </source>
</evidence>
<accession>A0A1I7CNA4</accession>
<keyword evidence="1" id="KW-0418">Kinase</keyword>
<dbReference type="PANTHER" id="PTHR35526:SF3">
    <property type="entry name" value="ANTI-SIGMA-F FACTOR RSBW"/>
    <property type="match status" value="1"/>
</dbReference>
<sequence>MQRSLLALEELTSNALRHGRLPVEVTVTRTGRSWLLEVGDAAGDDPPTLAADRDPALGGLGLPLVATISAAHGRTADGSRKVVWARVDSTLSEASDAPRDPRPPDARGGRGRGPGP</sequence>
<feature type="domain" description="Histidine kinase/HSP90-like ATPase" evidence="3">
    <location>
        <begin position="5"/>
        <end position="86"/>
    </location>
</feature>
<evidence type="ECO:0000256" key="2">
    <source>
        <dbReference type="SAM" id="MobiDB-lite"/>
    </source>
</evidence>
<reference evidence="5" key="1">
    <citation type="submission" date="2016-10" db="EMBL/GenBank/DDBJ databases">
        <authorList>
            <person name="Varghese N."/>
            <person name="Submissions S."/>
        </authorList>
    </citation>
    <scope>NUCLEOTIDE SEQUENCE [LARGE SCALE GENOMIC DNA]</scope>
    <source>
        <strain evidence="5">DSM 46136</strain>
    </source>
</reference>
<proteinExistence type="predicted"/>
<evidence type="ECO:0000313" key="4">
    <source>
        <dbReference type="EMBL" id="SFU00874.1"/>
    </source>
</evidence>
<dbReference type="Proteomes" id="UP000199546">
    <property type="component" value="Unassembled WGS sequence"/>
</dbReference>
<organism evidence="4 5">
    <name type="scientific">Geodermatophilus amargosae</name>
    <dbReference type="NCBI Taxonomy" id="1296565"/>
    <lineage>
        <taxon>Bacteria</taxon>
        <taxon>Bacillati</taxon>
        <taxon>Actinomycetota</taxon>
        <taxon>Actinomycetes</taxon>
        <taxon>Geodermatophilales</taxon>
        <taxon>Geodermatophilaceae</taxon>
        <taxon>Geodermatophilus</taxon>
    </lineage>
</organism>